<accession>A0A822YD31</accession>
<evidence type="ECO:0000313" key="1">
    <source>
        <dbReference type="EMBL" id="DAD28885.1"/>
    </source>
</evidence>
<dbReference type="EMBL" id="DUZY01000002">
    <property type="protein sequence ID" value="DAD28885.1"/>
    <property type="molecule type" value="Genomic_DNA"/>
</dbReference>
<protein>
    <submittedName>
        <fullName evidence="1">Uncharacterized protein</fullName>
    </submittedName>
</protein>
<evidence type="ECO:0000313" key="2">
    <source>
        <dbReference type="Proteomes" id="UP000607653"/>
    </source>
</evidence>
<keyword evidence="2" id="KW-1185">Reference proteome</keyword>
<dbReference type="AlphaFoldDB" id="A0A822YD31"/>
<reference evidence="1 2" key="1">
    <citation type="journal article" date="2020" name="Mol. Biol. Evol.">
        <title>Distinct Expression and Methylation Patterns for Genes with Different Fates following a Single Whole-Genome Duplication in Flowering Plants.</title>
        <authorList>
            <person name="Shi T."/>
            <person name="Rahmani R.S."/>
            <person name="Gugger P.F."/>
            <person name="Wang M."/>
            <person name="Li H."/>
            <person name="Zhang Y."/>
            <person name="Li Z."/>
            <person name="Wang Q."/>
            <person name="Van de Peer Y."/>
            <person name="Marchal K."/>
            <person name="Chen J."/>
        </authorList>
    </citation>
    <scope>NUCLEOTIDE SEQUENCE [LARGE SCALE GENOMIC DNA]</scope>
    <source>
        <tissue evidence="1">Leaf</tissue>
    </source>
</reference>
<dbReference type="Proteomes" id="UP000607653">
    <property type="component" value="Unassembled WGS sequence"/>
</dbReference>
<comment type="caution">
    <text evidence="1">The sequence shown here is derived from an EMBL/GenBank/DDBJ whole genome shotgun (WGS) entry which is preliminary data.</text>
</comment>
<gene>
    <name evidence="1" type="ORF">HUJ06_030353</name>
</gene>
<sequence length="68" mass="7632">MLRKLFAGASGTMDQWHMISNRRFSSICSTVDSIVLRSLKEHNLEISKMTPPPVTPSNKLSLLCISQK</sequence>
<organism evidence="1 2">
    <name type="scientific">Nelumbo nucifera</name>
    <name type="common">Sacred lotus</name>
    <dbReference type="NCBI Taxonomy" id="4432"/>
    <lineage>
        <taxon>Eukaryota</taxon>
        <taxon>Viridiplantae</taxon>
        <taxon>Streptophyta</taxon>
        <taxon>Embryophyta</taxon>
        <taxon>Tracheophyta</taxon>
        <taxon>Spermatophyta</taxon>
        <taxon>Magnoliopsida</taxon>
        <taxon>Proteales</taxon>
        <taxon>Nelumbonaceae</taxon>
        <taxon>Nelumbo</taxon>
    </lineage>
</organism>
<name>A0A822YD31_NELNU</name>
<proteinExistence type="predicted"/>